<dbReference type="SUPFAM" id="SSF53850">
    <property type="entry name" value="Periplasmic binding protein-like II"/>
    <property type="match status" value="1"/>
</dbReference>
<keyword evidence="2" id="KW-0805">Transcription regulation</keyword>
<dbReference type="SUPFAM" id="SSF46785">
    <property type="entry name" value="Winged helix' DNA-binding domain"/>
    <property type="match status" value="1"/>
</dbReference>
<evidence type="ECO:0000256" key="3">
    <source>
        <dbReference type="ARBA" id="ARBA00023125"/>
    </source>
</evidence>
<keyword evidence="3" id="KW-0238">DNA-binding</keyword>
<dbReference type="RefSeq" id="WP_317562248.1">
    <property type="nucleotide sequence ID" value="NZ_JAWLIP010000009.1"/>
</dbReference>
<dbReference type="InterPro" id="IPR036388">
    <property type="entry name" value="WH-like_DNA-bd_sf"/>
</dbReference>
<dbReference type="Gene3D" id="3.40.190.10">
    <property type="entry name" value="Periplasmic binding protein-like II"/>
    <property type="match status" value="2"/>
</dbReference>
<comment type="caution">
    <text evidence="6">The sequence shown here is derived from an EMBL/GenBank/DDBJ whole genome shotgun (WGS) entry which is preliminary data.</text>
</comment>
<sequence length="322" mass="34748">MKRINPDLKELRLFVTLAEAGGFRAASEIIGLSSPALSRQIAQLEGRLKTRLFDRDTRNVELTPSGRELLGLARRVLNEAAKARDEFDTFLAARRGSISLACLPSVTAGLMPPILSRFVIDRPDIDVRFLDAVWDGGASAVLDGRADLGLTTNTADGSGRLTFRKLIEDPVYAVAAPGGPLDEPRAFLWEEILAMPFVTMAPGTTVRDHIRAAVTQIGAVFRPRFEVSHLASVGALVRQGLGVTALPRLTLPVIGGSSLVVRPLKAPTIVRQIGLLHLPGRSLSPAAQALTDVIVEYCSRHTQEDILERCHVNDEAGVCEIG</sequence>
<evidence type="ECO:0000313" key="7">
    <source>
        <dbReference type="Proteomes" id="UP001185659"/>
    </source>
</evidence>
<protein>
    <submittedName>
        <fullName evidence="6">LysR family transcriptional regulator</fullName>
    </submittedName>
</protein>
<dbReference type="InterPro" id="IPR000847">
    <property type="entry name" value="LysR_HTH_N"/>
</dbReference>
<dbReference type="InterPro" id="IPR036390">
    <property type="entry name" value="WH_DNA-bd_sf"/>
</dbReference>
<dbReference type="PANTHER" id="PTHR30419:SF8">
    <property type="entry name" value="NITROGEN ASSIMILATION TRANSCRIPTIONAL ACTIVATOR-RELATED"/>
    <property type="match status" value="1"/>
</dbReference>
<name>A0ABU4AQ16_9HYPH</name>
<keyword evidence="7" id="KW-1185">Reference proteome</keyword>
<evidence type="ECO:0000313" key="6">
    <source>
        <dbReference type="EMBL" id="MDV6228327.1"/>
    </source>
</evidence>
<reference evidence="6 7" key="1">
    <citation type="submission" date="2023-10" db="EMBL/GenBank/DDBJ databases">
        <authorList>
            <person name="Venkata Ramana C."/>
            <person name="Sasikala C."/>
            <person name="Dhurka M."/>
        </authorList>
    </citation>
    <scope>NUCLEOTIDE SEQUENCE [LARGE SCALE GENOMIC DNA]</scope>
    <source>
        <strain evidence="6 7">KCTC 32151</strain>
    </source>
</reference>
<evidence type="ECO:0000256" key="4">
    <source>
        <dbReference type="ARBA" id="ARBA00023163"/>
    </source>
</evidence>
<organism evidence="6 7">
    <name type="scientific">Nitratireductor aquimarinus</name>
    <dbReference type="NCBI Taxonomy" id="889300"/>
    <lineage>
        <taxon>Bacteria</taxon>
        <taxon>Pseudomonadati</taxon>
        <taxon>Pseudomonadota</taxon>
        <taxon>Alphaproteobacteria</taxon>
        <taxon>Hyphomicrobiales</taxon>
        <taxon>Phyllobacteriaceae</taxon>
        <taxon>Nitratireductor</taxon>
    </lineage>
</organism>
<keyword evidence="4" id="KW-0804">Transcription</keyword>
<dbReference type="InterPro" id="IPR050950">
    <property type="entry name" value="HTH-type_LysR_regulators"/>
</dbReference>
<dbReference type="Proteomes" id="UP001185659">
    <property type="component" value="Unassembled WGS sequence"/>
</dbReference>
<dbReference type="Gene3D" id="1.10.10.10">
    <property type="entry name" value="Winged helix-like DNA-binding domain superfamily/Winged helix DNA-binding domain"/>
    <property type="match status" value="1"/>
</dbReference>
<accession>A0ABU4AQ16</accession>
<evidence type="ECO:0000256" key="1">
    <source>
        <dbReference type="ARBA" id="ARBA00009437"/>
    </source>
</evidence>
<dbReference type="Pfam" id="PF03466">
    <property type="entry name" value="LysR_substrate"/>
    <property type="match status" value="1"/>
</dbReference>
<dbReference type="CDD" id="cd08440">
    <property type="entry name" value="PBP2_LTTR_like_4"/>
    <property type="match status" value="1"/>
</dbReference>
<evidence type="ECO:0000259" key="5">
    <source>
        <dbReference type="PROSITE" id="PS50931"/>
    </source>
</evidence>
<dbReference type="PANTHER" id="PTHR30419">
    <property type="entry name" value="HTH-TYPE TRANSCRIPTIONAL REGULATOR YBHD"/>
    <property type="match status" value="1"/>
</dbReference>
<dbReference type="EMBL" id="JAWLIP010000009">
    <property type="protein sequence ID" value="MDV6228327.1"/>
    <property type="molecule type" value="Genomic_DNA"/>
</dbReference>
<dbReference type="InterPro" id="IPR005119">
    <property type="entry name" value="LysR_subst-bd"/>
</dbReference>
<feature type="domain" description="HTH lysR-type" evidence="5">
    <location>
        <begin position="6"/>
        <end position="63"/>
    </location>
</feature>
<dbReference type="Pfam" id="PF00126">
    <property type="entry name" value="HTH_1"/>
    <property type="match status" value="1"/>
</dbReference>
<dbReference type="PROSITE" id="PS50931">
    <property type="entry name" value="HTH_LYSR"/>
    <property type="match status" value="1"/>
</dbReference>
<proteinExistence type="inferred from homology"/>
<gene>
    <name evidence="6" type="ORF">R2G56_18705</name>
</gene>
<comment type="similarity">
    <text evidence="1">Belongs to the LysR transcriptional regulatory family.</text>
</comment>
<evidence type="ECO:0000256" key="2">
    <source>
        <dbReference type="ARBA" id="ARBA00023015"/>
    </source>
</evidence>